<evidence type="ECO:0000256" key="1">
    <source>
        <dbReference type="SAM" id="Phobius"/>
    </source>
</evidence>
<sequence>MVVPNIQDLGLIDKLKELDIYSFFDTMTKTEKSITYIVMAVEIAIEFYVFINWLPKFLSARFAAMRNKSKNDVEVWKAIQTKIDNNLELSRREQKLYKKLMKGKE</sequence>
<keyword evidence="1" id="KW-0812">Transmembrane</keyword>
<keyword evidence="3" id="KW-1185">Reference proteome</keyword>
<keyword evidence="1" id="KW-0472">Membrane</keyword>
<dbReference type="Proteomes" id="UP000500686">
    <property type="component" value="Chromosome"/>
</dbReference>
<dbReference type="EMBL" id="CP053096">
    <property type="protein sequence ID" value="QJR43198.1"/>
    <property type="molecule type" value="Genomic_DNA"/>
</dbReference>
<organism evidence="2 3">
    <name type="scientific">Mycoplasma miroungigenitalium</name>
    <dbReference type="NCBI Taxonomy" id="754515"/>
    <lineage>
        <taxon>Bacteria</taxon>
        <taxon>Bacillati</taxon>
        <taxon>Mycoplasmatota</taxon>
        <taxon>Mollicutes</taxon>
        <taxon>Mycoplasmataceae</taxon>
        <taxon>Mycoplasma</taxon>
    </lineage>
</organism>
<feature type="transmembrane region" description="Helical" evidence="1">
    <location>
        <begin position="34"/>
        <end position="55"/>
    </location>
</feature>
<dbReference type="KEGG" id="mmir:HLA87_02490"/>
<gene>
    <name evidence="2" type="ORF">HLA87_02490</name>
</gene>
<evidence type="ECO:0000313" key="3">
    <source>
        <dbReference type="Proteomes" id="UP000500686"/>
    </source>
</evidence>
<evidence type="ECO:0000313" key="2">
    <source>
        <dbReference type="EMBL" id="QJR43198.1"/>
    </source>
</evidence>
<dbReference type="RefSeq" id="WP_171110693.1">
    <property type="nucleotide sequence ID" value="NZ_CP053096.1"/>
</dbReference>
<protein>
    <submittedName>
        <fullName evidence="2">Uncharacterized protein</fullName>
    </submittedName>
</protein>
<dbReference type="AlphaFoldDB" id="A0A6M4JAA9"/>
<proteinExistence type="predicted"/>
<reference evidence="2 3" key="1">
    <citation type="submission" date="2020-05" db="EMBL/GenBank/DDBJ databases">
        <title>Novel Mycoplasma species detected in Mirounga angustirostris (northern elephant seal) from the USA.</title>
        <authorList>
            <person name="Volokhov D.V."/>
        </authorList>
    </citation>
    <scope>NUCLEOTIDE SEQUENCE [LARGE SCALE GENOMIC DNA]</scope>
    <source>
        <strain evidence="2 3">Mirounga ES2806-GEN</strain>
    </source>
</reference>
<keyword evidence="1" id="KW-1133">Transmembrane helix</keyword>
<accession>A0A6M4JAA9</accession>
<name>A0A6M4JAA9_9MOLU</name>